<accession>K6WCI2</accession>
<feature type="transmembrane region" description="Helical" evidence="1">
    <location>
        <begin position="25"/>
        <end position="46"/>
    </location>
</feature>
<evidence type="ECO:0000256" key="1">
    <source>
        <dbReference type="SAM" id="Phobius"/>
    </source>
</evidence>
<dbReference type="eggNOG" id="COG3391">
    <property type="taxonomic scope" value="Bacteria"/>
</dbReference>
<dbReference type="Gene3D" id="2.120.10.30">
    <property type="entry name" value="TolB, C-terminal domain"/>
    <property type="match status" value="2"/>
</dbReference>
<dbReference type="AlphaFoldDB" id="K6WCI2"/>
<dbReference type="PANTHER" id="PTHR24104">
    <property type="entry name" value="E3 UBIQUITIN-PROTEIN LIGASE NHLRC1-RELATED"/>
    <property type="match status" value="1"/>
</dbReference>
<protein>
    <recommendedName>
        <fullName evidence="4">SMP-30/Gluconolactonase/LRE-like region domain-containing protein</fullName>
    </recommendedName>
</protein>
<keyword evidence="1" id="KW-1133">Transmembrane helix</keyword>
<comment type="caution">
    <text evidence="2">The sequence shown here is derived from an EMBL/GenBank/DDBJ whole genome shotgun (WGS) entry which is preliminary data.</text>
</comment>
<gene>
    <name evidence="2" type="ORF">GORHZ_134_00030</name>
</gene>
<keyword evidence="1" id="KW-0812">Transmembrane</keyword>
<dbReference type="Proteomes" id="UP000008363">
    <property type="component" value="Unassembled WGS sequence"/>
</dbReference>
<dbReference type="STRING" id="1108045.GORHZ_134_00030"/>
<dbReference type="SUPFAM" id="SSF101898">
    <property type="entry name" value="NHL repeat"/>
    <property type="match status" value="1"/>
</dbReference>
<evidence type="ECO:0000313" key="3">
    <source>
        <dbReference type="Proteomes" id="UP000008363"/>
    </source>
</evidence>
<proteinExistence type="predicted"/>
<dbReference type="EMBL" id="BAHC01000134">
    <property type="protein sequence ID" value="GAB91441.1"/>
    <property type="molecule type" value="Genomic_DNA"/>
</dbReference>
<sequence length="654" mass="66724">MHTKVSATNVALQTILGTDVRRRTVFRIALALFASMILALVGPVSVPSFGAPVSAVGGAIHPSAGGGGGWTVTAAISGGPYETARVVGRTTSAANGTFSVPVSARPGPNAVLYLTATAPGTGPRPTFATVLADGYSGRAVLNERTTVATGVAMAQFISRTGIAGRAPGVVNAASMVPNLVNLATGGLGRVITSPPNGGQTSTLATFTSMTNMLAACVASRPACDTLRSAATTPGWAGPADSFRAFASITRNPSNKPVQLFALAKARPVFGPGLPVPPTSWTIALRFDGGGGLLDGPGNFAVDAKGNLWVNNNYVYHADPRVGSCASDLLFKFGPNGKMIDGSPYRGGGLSGSGFGVTLDPAGNAWATNFGFAAPPPGCPQNQQPPHNSVSKFTASGVPITSSTGYTQGGLDWPQGATFDRKGNLWMANCGDGTVTLYPGGDPTRARNLKAGLRQAFGVVDNGKHVFVTGMVSNNVAVFDYDGRLIRPAATGIFQKPMGIASDRAGNVWVANSGAVTLPCPQRPQTPSTIGSISLMSPGGKPVAGPFYGGGATLPWGIATDGDGNVWVANFGAKRLSHFCGVNIGTCPPGKKTGQAISPQLTGYAFDGLTRNTGVVVDQAGNVWVANNWLEIPPQTNPGGHQIVAFLGMGAPTQH</sequence>
<dbReference type="PANTHER" id="PTHR24104:SF25">
    <property type="entry name" value="PROTEIN LIN-41"/>
    <property type="match status" value="1"/>
</dbReference>
<dbReference type="InterPro" id="IPR011042">
    <property type="entry name" value="6-blade_b-propeller_TolB-like"/>
</dbReference>
<evidence type="ECO:0008006" key="4">
    <source>
        <dbReference type="Google" id="ProtNLM"/>
    </source>
</evidence>
<evidence type="ECO:0000313" key="2">
    <source>
        <dbReference type="EMBL" id="GAB91441.1"/>
    </source>
</evidence>
<dbReference type="InterPro" id="IPR050952">
    <property type="entry name" value="TRIM-NHL_E3_ligases"/>
</dbReference>
<name>K6WCI2_9ACTN</name>
<keyword evidence="1" id="KW-0472">Membrane</keyword>
<keyword evidence="3" id="KW-1185">Reference proteome</keyword>
<reference evidence="2 3" key="1">
    <citation type="submission" date="2012-08" db="EMBL/GenBank/DDBJ databases">
        <title>Whole genome shotgun sequence of Gordonia rhizosphera NBRC 16068.</title>
        <authorList>
            <person name="Takarada H."/>
            <person name="Isaki S."/>
            <person name="Hosoyama A."/>
            <person name="Tsuchikane K."/>
            <person name="Katsumata H."/>
            <person name="Baba S."/>
            <person name="Ohji S."/>
            <person name="Yamazaki S."/>
            <person name="Fujita N."/>
        </authorList>
    </citation>
    <scope>NUCLEOTIDE SEQUENCE [LARGE SCALE GENOMIC DNA]</scope>
    <source>
        <strain evidence="2 3">NBRC 16068</strain>
    </source>
</reference>
<organism evidence="2 3">
    <name type="scientific">Gordonia rhizosphera NBRC 16068</name>
    <dbReference type="NCBI Taxonomy" id="1108045"/>
    <lineage>
        <taxon>Bacteria</taxon>
        <taxon>Bacillati</taxon>
        <taxon>Actinomycetota</taxon>
        <taxon>Actinomycetes</taxon>
        <taxon>Mycobacteriales</taxon>
        <taxon>Gordoniaceae</taxon>
        <taxon>Gordonia</taxon>
    </lineage>
</organism>
<dbReference type="GO" id="GO:0008270">
    <property type="term" value="F:zinc ion binding"/>
    <property type="evidence" value="ECO:0007669"/>
    <property type="project" value="UniProtKB-KW"/>
</dbReference>